<feature type="compositionally biased region" description="Low complexity" evidence="2">
    <location>
        <begin position="18"/>
        <end position="49"/>
    </location>
</feature>
<feature type="domain" description="EamA" evidence="5">
    <location>
        <begin position="56"/>
        <end position="199"/>
    </location>
</feature>
<evidence type="ECO:0000256" key="4">
    <source>
        <dbReference type="SAM" id="SignalP"/>
    </source>
</evidence>
<comment type="similarity">
    <text evidence="1">Belongs to the EamA transporter family.</text>
</comment>
<evidence type="ECO:0000256" key="3">
    <source>
        <dbReference type="SAM" id="Phobius"/>
    </source>
</evidence>
<dbReference type="Pfam" id="PF00892">
    <property type="entry name" value="EamA"/>
    <property type="match status" value="2"/>
</dbReference>
<reference evidence="6 7" key="1">
    <citation type="submission" date="2016-06" db="EMBL/GenBank/DDBJ databases">
        <authorList>
            <person name="Kjaerup R.B."/>
            <person name="Dalgaard T.S."/>
            <person name="Juul-Madsen H.R."/>
        </authorList>
    </citation>
    <scope>NUCLEOTIDE SEQUENCE [LARGE SCALE GENOMIC DNA]</scope>
    <source>
        <strain evidence="6 7">DSM 43904</strain>
    </source>
</reference>
<feature type="transmembrane region" description="Helical" evidence="3">
    <location>
        <begin position="156"/>
        <end position="177"/>
    </location>
</feature>
<feature type="transmembrane region" description="Helical" evidence="3">
    <location>
        <begin position="124"/>
        <end position="144"/>
    </location>
</feature>
<keyword evidence="3" id="KW-0472">Membrane</keyword>
<dbReference type="SUPFAM" id="SSF103481">
    <property type="entry name" value="Multidrug resistance efflux transporter EmrE"/>
    <property type="match status" value="2"/>
</dbReference>
<dbReference type="GO" id="GO:0016020">
    <property type="term" value="C:membrane"/>
    <property type="evidence" value="ECO:0007669"/>
    <property type="project" value="InterPro"/>
</dbReference>
<proteinExistence type="inferred from homology"/>
<feature type="transmembrane region" description="Helical" evidence="3">
    <location>
        <begin position="184"/>
        <end position="204"/>
    </location>
</feature>
<dbReference type="InterPro" id="IPR037185">
    <property type="entry name" value="EmrE-like"/>
</dbReference>
<evidence type="ECO:0000256" key="1">
    <source>
        <dbReference type="ARBA" id="ARBA00007362"/>
    </source>
</evidence>
<feature type="transmembrane region" description="Helical" evidence="3">
    <location>
        <begin position="240"/>
        <end position="262"/>
    </location>
</feature>
<feature type="region of interest" description="Disordered" evidence="2">
    <location>
        <begin position="1"/>
        <end position="49"/>
    </location>
</feature>
<feature type="domain" description="EamA" evidence="5">
    <location>
        <begin position="210"/>
        <end position="344"/>
    </location>
</feature>
<gene>
    <name evidence="6" type="ORF">GA0070609_2160</name>
</gene>
<feature type="transmembrane region" description="Helical" evidence="3">
    <location>
        <begin position="274"/>
        <end position="293"/>
    </location>
</feature>
<evidence type="ECO:0000256" key="2">
    <source>
        <dbReference type="SAM" id="MobiDB-lite"/>
    </source>
</evidence>
<organism evidence="6 7">
    <name type="scientific">Micromonospora echinaurantiaca</name>
    <dbReference type="NCBI Taxonomy" id="47857"/>
    <lineage>
        <taxon>Bacteria</taxon>
        <taxon>Bacillati</taxon>
        <taxon>Actinomycetota</taxon>
        <taxon>Actinomycetes</taxon>
        <taxon>Micromonosporales</taxon>
        <taxon>Micromonosporaceae</taxon>
        <taxon>Micromonospora</taxon>
    </lineage>
</organism>
<dbReference type="PANTHER" id="PTHR12715:SF4">
    <property type="entry name" value="EAMA DOMAIN-CONTAINING PROTEIN"/>
    <property type="match status" value="1"/>
</dbReference>
<dbReference type="EMBL" id="LT607750">
    <property type="protein sequence ID" value="SCG49031.1"/>
    <property type="molecule type" value="Genomic_DNA"/>
</dbReference>
<evidence type="ECO:0000313" key="7">
    <source>
        <dbReference type="Proteomes" id="UP000198217"/>
    </source>
</evidence>
<feature type="transmembrane region" description="Helical" evidence="3">
    <location>
        <begin position="210"/>
        <end position="228"/>
    </location>
</feature>
<keyword evidence="3" id="KW-0812">Transmembrane</keyword>
<feature type="transmembrane region" description="Helical" evidence="3">
    <location>
        <begin position="327"/>
        <end position="344"/>
    </location>
</feature>
<name>A0A1C5HTU1_9ACTN</name>
<feature type="transmembrane region" description="Helical" evidence="3">
    <location>
        <begin position="305"/>
        <end position="321"/>
    </location>
</feature>
<protein>
    <submittedName>
        <fullName evidence="6">Permease of the drug/metabolite transporter (DMT) superfamily</fullName>
    </submittedName>
</protein>
<accession>A0A1C5HTU1</accession>
<feature type="compositionally biased region" description="Basic residues" evidence="2">
    <location>
        <begin position="1"/>
        <end position="10"/>
    </location>
</feature>
<dbReference type="Proteomes" id="UP000198217">
    <property type="component" value="Chromosome I"/>
</dbReference>
<evidence type="ECO:0000259" key="5">
    <source>
        <dbReference type="Pfam" id="PF00892"/>
    </source>
</evidence>
<feature type="transmembrane region" description="Helical" evidence="3">
    <location>
        <begin position="49"/>
        <end position="71"/>
    </location>
</feature>
<keyword evidence="7" id="KW-1185">Reference proteome</keyword>
<feature type="transmembrane region" description="Helical" evidence="3">
    <location>
        <begin position="83"/>
        <end position="103"/>
    </location>
</feature>
<evidence type="ECO:0000313" key="6">
    <source>
        <dbReference type="EMBL" id="SCG49031.1"/>
    </source>
</evidence>
<dbReference type="InterPro" id="IPR000620">
    <property type="entry name" value="EamA_dom"/>
</dbReference>
<dbReference type="InterPro" id="IPR052756">
    <property type="entry name" value="Alkyne_AA_exporter"/>
</dbReference>
<keyword evidence="3" id="KW-1133">Transmembrane helix</keyword>
<keyword evidence="4" id="KW-0732">Signal</keyword>
<feature type="signal peptide" evidence="4">
    <location>
        <begin position="1"/>
        <end position="28"/>
    </location>
</feature>
<dbReference type="AlphaFoldDB" id="A0A1C5HTU1"/>
<sequence>MLHSRPRQNRRMTSARTASLAAPSSSDAQPSAVGEAPTRAPASPRPRSWPTVAAAGTTVFLWASAFVGIRFAGHDYSPGAMALGRMAAASVALSTFVALTAGVRRRRAPHAAPGSGRRAGLPRGGTLGLIALWGVAWFGGYNVALNAAERLVDAGTAALLVAIAPILVAVAAVAVLGERLTGRLGVGVAVAFAGVALIAAGGFTGHADKVGVALAVLSAVLYAFGVLLQKRLLARVDAVTMTWLGALAGTAALLPFTPALLAELATAPLSATLGMLYLGVFPTAVGFLTWGYVLSRWTAGRTTAATYLAPPVTVLLSWTLLGEVPAPLALLGGALCLTGVVLATRR</sequence>
<dbReference type="PANTHER" id="PTHR12715">
    <property type="entry name" value="TRANSPORTER, DRUG/METABOLITE EXPORTER FAMILY"/>
    <property type="match status" value="1"/>
</dbReference>
<feature type="chain" id="PRO_5008718029" evidence="4">
    <location>
        <begin position="29"/>
        <end position="346"/>
    </location>
</feature>